<sequence>MPMIPLLMSKLSNLSPKRSPRDKRRAGTSTEPAEPMPSAPSTSSAASTSAQHPLPLADITRNILNAPQTMQSKKRRVADPDAKRTPFPDASPRTFPPPPLSSTGQSSSGVGVASAPSPSPRPPRASIPASHKIRYLESKVLALSTELEKERTEALATKAQVDHAFRCVIAIHEMITSLNDRLERLERAAAGSRAEQASDEAAASGASGSGASGTSA</sequence>
<feature type="region of interest" description="Disordered" evidence="1">
    <location>
        <begin position="188"/>
        <end position="216"/>
    </location>
</feature>
<proteinExistence type="predicted"/>
<dbReference type="GeneID" id="87805163"/>
<evidence type="ECO:0000313" key="2">
    <source>
        <dbReference type="EMBL" id="WOO78363.1"/>
    </source>
</evidence>
<accession>A0AAF0Y1D8</accession>
<protein>
    <submittedName>
        <fullName evidence="2">Uncharacterized protein</fullName>
    </submittedName>
</protein>
<feature type="compositionally biased region" description="Gly residues" evidence="1">
    <location>
        <begin position="207"/>
        <end position="216"/>
    </location>
</feature>
<evidence type="ECO:0000256" key="1">
    <source>
        <dbReference type="SAM" id="MobiDB-lite"/>
    </source>
</evidence>
<feature type="region of interest" description="Disordered" evidence="1">
    <location>
        <begin position="1"/>
        <end position="131"/>
    </location>
</feature>
<feature type="compositionally biased region" description="Polar residues" evidence="1">
    <location>
        <begin position="62"/>
        <end position="71"/>
    </location>
</feature>
<reference evidence="2" key="1">
    <citation type="submission" date="2023-10" db="EMBL/GenBank/DDBJ databases">
        <authorList>
            <person name="Noh H."/>
        </authorList>
    </citation>
    <scope>NUCLEOTIDE SEQUENCE</scope>
    <source>
        <strain evidence="2">DUCC4014</strain>
    </source>
</reference>
<name>A0AAF0Y1D8_9TREE</name>
<feature type="compositionally biased region" description="Basic and acidic residues" evidence="1">
    <location>
        <begin position="77"/>
        <end position="86"/>
    </location>
</feature>
<dbReference type="AlphaFoldDB" id="A0AAF0Y1D8"/>
<dbReference type="EMBL" id="CP086715">
    <property type="protein sequence ID" value="WOO78363.1"/>
    <property type="molecule type" value="Genomic_DNA"/>
</dbReference>
<feature type="compositionally biased region" description="Low complexity" evidence="1">
    <location>
        <begin position="39"/>
        <end position="50"/>
    </location>
</feature>
<evidence type="ECO:0000313" key="3">
    <source>
        <dbReference type="Proteomes" id="UP000827549"/>
    </source>
</evidence>
<dbReference type="RefSeq" id="XP_062624395.1">
    <property type="nucleotide sequence ID" value="XM_062768411.1"/>
</dbReference>
<feature type="compositionally biased region" description="Low complexity" evidence="1">
    <location>
        <begin position="192"/>
        <end position="206"/>
    </location>
</feature>
<feature type="compositionally biased region" description="Low complexity" evidence="1">
    <location>
        <begin position="101"/>
        <end position="116"/>
    </location>
</feature>
<keyword evidence="3" id="KW-1185">Reference proteome</keyword>
<dbReference type="Proteomes" id="UP000827549">
    <property type="component" value="Chromosome 2"/>
</dbReference>
<gene>
    <name evidence="2" type="ORF">LOC62_02G001911</name>
</gene>
<organism evidence="2 3">
    <name type="scientific">Vanrija pseudolonga</name>
    <dbReference type="NCBI Taxonomy" id="143232"/>
    <lineage>
        <taxon>Eukaryota</taxon>
        <taxon>Fungi</taxon>
        <taxon>Dikarya</taxon>
        <taxon>Basidiomycota</taxon>
        <taxon>Agaricomycotina</taxon>
        <taxon>Tremellomycetes</taxon>
        <taxon>Trichosporonales</taxon>
        <taxon>Trichosporonaceae</taxon>
        <taxon>Vanrija</taxon>
    </lineage>
</organism>